<feature type="domain" description="ABC3 transporter permease C-terminal" evidence="7">
    <location>
        <begin position="669"/>
        <end position="782"/>
    </location>
</feature>
<feature type="transmembrane region" description="Helical" evidence="6">
    <location>
        <begin position="374"/>
        <end position="397"/>
    </location>
</feature>
<dbReference type="GO" id="GO:0005886">
    <property type="term" value="C:plasma membrane"/>
    <property type="evidence" value="ECO:0007669"/>
    <property type="project" value="UniProtKB-SubCell"/>
</dbReference>
<feature type="domain" description="ABC3 transporter permease C-terminal" evidence="7">
    <location>
        <begin position="286"/>
        <end position="402"/>
    </location>
</feature>
<organism evidence="9 10">
    <name type="scientific">Dyadobacter jiangsuensis</name>
    <dbReference type="NCBI Taxonomy" id="1591085"/>
    <lineage>
        <taxon>Bacteria</taxon>
        <taxon>Pseudomonadati</taxon>
        <taxon>Bacteroidota</taxon>
        <taxon>Cytophagia</taxon>
        <taxon>Cytophagales</taxon>
        <taxon>Spirosomataceae</taxon>
        <taxon>Dyadobacter</taxon>
    </lineage>
</organism>
<evidence type="ECO:0000256" key="6">
    <source>
        <dbReference type="SAM" id="Phobius"/>
    </source>
</evidence>
<feature type="domain" description="MacB-like periplasmic core" evidence="8">
    <location>
        <begin position="431"/>
        <end position="631"/>
    </location>
</feature>
<name>A0A2P8G434_9BACT</name>
<keyword evidence="4 6" id="KW-1133">Transmembrane helix</keyword>
<evidence type="ECO:0000256" key="4">
    <source>
        <dbReference type="ARBA" id="ARBA00022989"/>
    </source>
</evidence>
<sequence>MIRNYFKIALRNLLKSKGYSAINIGGLSVGMAVAVLIGLWIYDEVSFDHYHKKHERIGQVWQFVQFGPEKSSYNVVPLPLAADMREKYPDFEEISKSVYRDIVVSNGDKMFSKSGQYVEPSFTKMMSIRIIAGSDNLADVNSILLSESFARSLFGNTNPVNRIVKLNSNRDVKVAGIFEEIPNNSTFRDTQILAPWDLYIATDPSVRGAERNWDENSYQIFVQLREGADFAAVSAKIKDSRMKRDNPPGYKPEFFLHPMDKWHLYSDFQNGVNTGGLVTFVWLFGTIGVFVLLLACINFMNLSTARSEKRAKEVGIRKAIGSVRMQLVSQFFSESVLVVGVAFVLSLLWAGLALPAFNEVAEKKITLPLANPLFWVAGVIFCLLTAFTAGSYPALYLSSFQPLKVLKGTFKAGRFAALPRKVLVVMQFTVSVTLIIGTVVVFRQIQHAKNRPVGYDRQGLIEVAMTTPALYGHYNALKNDLLNTGVVSGYSQSSGSMTTQAGGVTNLTWPGKAPDAVPLLMSNNISHDYGKTAGWKLIQGRDFSRAYPTDSAAMIINESALKLMGLKKPLESILNWGGKEFRVIGVVKDMVRESPFSQNSPAFFVVNYRNTNVINIRLSPSAGVSDALEKVGAVFRKYDPSSPFTYQFVDERFSKKFADEERIGKLASFFTALAIFISCLGLFGLASFVAEQRTKEIGIRKVLGASIANLWQLLSTDFILLVMLACVISGPIAWYFMSGWLQNYYYRTEISWWIFAGTGLGALLITLLTVSFQAIRAALINPVRSLRAE</sequence>
<accession>A0A2P8G434</accession>
<comment type="caution">
    <text evidence="9">The sequence shown here is derived from an EMBL/GenBank/DDBJ whole genome shotgun (WGS) entry which is preliminary data.</text>
</comment>
<keyword evidence="10" id="KW-1185">Reference proteome</keyword>
<proteinExistence type="predicted"/>
<dbReference type="PANTHER" id="PTHR30572">
    <property type="entry name" value="MEMBRANE COMPONENT OF TRANSPORTER-RELATED"/>
    <property type="match status" value="1"/>
</dbReference>
<dbReference type="RefSeq" id="WP_106596150.1">
    <property type="nucleotide sequence ID" value="NZ_PYAS01000006.1"/>
</dbReference>
<reference evidence="9 10" key="1">
    <citation type="submission" date="2018-03" db="EMBL/GenBank/DDBJ databases">
        <title>Genomic Encyclopedia of Archaeal and Bacterial Type Strains, Phase II (KMG-II): from individual species to whole genera.</title>
        <authorList>
            <person name="Goeker M."/>
        </authorList>
    </citation>
    <scope>NUCLEOTIDE SEQUENCE [LARGE SCALE GENOMIC DNA]</scope>
    <source>
        <strain evidence="9 10">DSM 29057</strain>
    </source>
</reference>
<feature type="domain" description="MacB-like periplasmic core" evidence="8">
    <location>
        <begin position="20"/>
        <end position="239"/>
    </location>
</feature>
<keyword evidence="2" id="KW-1003">Cell membrane</keyword>
<feature type="transmembrane region" description="Helical" evidence="6">
    <location>
        <begin position="21"/>
        <end position="42"/>
    </location>
</feature>
<evidence type="ECO:0000313" key="9">
    <source>
        <dbReference type="EMBL" id="PSL28717.1"/>
    </source>
</evidence>
<evidence type="ECO:0000256" key="3">
    <source>
        <dbReference type="ARBA" id="ARBA00022692"/>
    </source>
</evidence>
<dbReference type="GO" id="GO:0022857">
    <property type="term" value="F:transmembrane transporter activity"/>
    <property type="evidence" value="ECO:0007669"/>
    <property type="project" value="TreeGrafter"/>
</dbReference>
<dbReference type="InterPro" id="IPR003838">
    <property type="entry name" value="ABC3_permease_C"/>
</dbReference>
<dbReference type="InterPro" id="IPR050250">
    <property type="entry name" value="Macrolide_Exporter_MacB"/>
</dbReference>
<feature type="transmembrane region" description="Helical" evidence="6">
    <location>
        <begin position="331"/>
        <end position="354"/>
    </location>
</feature>
<dbReference type="OrthoDB" id="5933722at2"/>
<dbReference type="AlphaFoldDB" id="A0A2P8G434"/>
<evidence type="ECO:0000259" key="7">
    <source>
        <dbReference type="Pfam" id="PF02687"/>
    </source>
</evidence>
<dbReference type="Pfam" id="PF12704">
    <property type="entry name" value="MacB_PCD"/>
    <property type="match status" value="2"/>
</dbReference>
<protein>
    <submittedName>
        <fullName evidence="9">ABC-type antimicrobial peptide transport system permease subunit</fullName>
    </submittedName>
</protein>
<dbReference type="InterPro" id="IPR025857">
    <property type="entry name" value="MacB_PCD"/>
</dbReference>
<feature type="transmembrane region" description="Helical" evidence="6">
    <location>
        <begin position="752"/>
        <end position="775"/>
    </location>
</feature>
<evidence type="ECO:0000259" key="8">
    <source>
        <dbReference type="Pfam" id="PF12704"/>
    </source>
</evidence>
<keyword evidence="3 6" id="KW-0812">Transmembrane</keyword>
<feature type="transmembrane region" description="Helical" evidence="6">
    <location>
        <begin position="422"/>
        <end position="442"/>
    </location>
</feature>
<gene>
    <name evidence="9" type="ORF">CLV60_106320</name>
</gene>
<dbReference type="PANTHER" id="PTHR30572:SF18">
    <property type="entry name" value="ABC-TYPE MACROLIDE FAMILY EXPORT SYSTEM PERMEASE COMPONENT 2"/>
    <property type="match status" value="1"/>
</dbReference>
<evidence type="ECO:0000313" key="10">
    <source>
        <dbReference type="Proteomes" id="UP000241964"/>
    </source>
</evidence>
<dbReference type="Pfam" id="PF02687">
    <property type="entry name" value="FtsX"/>
    <property type="match status" value="2"/>
</dbReference>
<dbReference type="Proteomes" id="UP000241964">
    <property type="component" value="Unassembled WGS sequence"/>
</dbReference>
<feature type="transmembrane region" description="Helical" evidence="6">
    <location>
        <begin position="710"/>
        <end position="737"/>
    </location>
</feature>
<feature type="transmembrane region" description="Helical" evidence="6">
    <location>
        <begin position="280"/>
        <end position="302"/>
    </location>
</feature>
<evidence type="ECO:0000256" key="5">
    <source>
        <dbReference type="ARBA" id="ARBA00023136"/>
    </source>
</evidence>
<keyword evidence="5 6" id="KW-0472">Membrane</keyword>
<comment type="subcellular location">
    <subcellularLocation>
        <location evidence="1">Cell membrane</location>
        <topology evidence="1">Multi-pass membrane protein</topology>
    </subcellularLocation>
</comment>
<evidence type="ECO:0000256" key="1">
    <source>
        <dbReference type="ARBA" id="ARBA00004651"/>
    </source>
</evidence>
<dbReference type="EMBL" id="PYAS01000006">
    <property type="protein sequence ID" value="PSL28717.1"/>
    <property type="molecule type" value="Genomic_DNA"/>
</dbReference>
<evidence type="ECO:0000256" key="2">
    <source>
        <dbReference type="ARBA" id="ARBA00022475"/>
    </source>
</evidence>
<feature type="transmembrane region" description="Helical" evidence="6">
    <location>
        <begin position="666"/>
        <end position="689"/>
    </location>
</feature>